<dbReference type="InterPro" id="IPR041677">
    <property type="entry name" value="DNA2/NAM7_AAA_11"/>
</dbReference>
<dbReference type="Proteomes" id="UP000310200">
    <property type="component" value="Unassembled WGS sequence"/>
</dbReference>
<dbReference type="AlphaFoldDB" id="A0A4S2L368"/>
<dbReference type="CDD" id="cd18808">
    <property type="entry name" value="SF1_C_Upf1"/>
    <property type="match status" value="1"/>
</dbReference>
<feature type="region of interest" description="Disordered" evidence="1">
    <location>
        <begin position="1"/>
        <end position="22"/>
    </location>
</feature>
<protein>
    <submittedName>
        <fullName evidence="4">Putative helicase with zinc finger protein</fullName>
    </submittedName>
</protein>
<accession>A0A4S2L368</accession>
<evidence type="ECO:0000259" key="2">
    <source>
        <dbReference type="Pfam" id="PF13086"/>
    </source>
</evidence>
<keyword evidence="4" id="KW-0067">ATP-binding</keyword>
<gene>
    <name evidence="4" type="ORF">DBV15_03220</name>
</gene>
<name>A0A4S2L368_9HYME</name>
<dbReference type="InterPro" id="IPR047187">
    <property type="entry name" value="SF1_C_Upf1"/>
</dbReference>
<dbReference type="GO" id="GO:0005829">
    <property type="term" value="C:cytosol"/>
    <property type="evidence" value="ECO:0007669"/>
    <property type="project" value="TreeGrafter"/>
</dbReference>
<dbReference type="InterPro" id="IPR027417">
    <property type="entry name" value="P-loop_NTPase"/>
</dbReference>
<dbReference type="EMBL" id="QBLH01000159">
    <property type="protein sequence ID" value="TGZ57342.1"/>
    <property type="molecule type" value="Genomic_DNA"/>
</dbReference>
<feature type="domain" description="DNA2/NAM7 helicase helicase" evidence="2">
    <location>
        <begin position="595"/>
        <end position="661"/>
    </location>
</feature>
<feature type="domain" description="DNA2/NAM7 helicase-like C-terminal" evidence="3">
    <location>
        <begin position="670"/>
        <end position="869"/>
    </location>
</feature>
<keyword evidence="5" id="KW-1185">Reference proteome</keyword>
<evidence type="ECO:0000313" key="5">
    <source>
        <dbReference type="Proteomes" id="UP000310200"/>
    </source>
</evidence>
<feature type="compositionally biased region" description="Polar residues" evidence="1">
    <location>
        <begin position="12"/>
        <end position="21"/>
    </location>
</feature>
<dbReference type="SUPFAM" id="SSF52540">
    <property type="entry name" value="P-loop containing nucleoside triphosphate hydrolases"/>
    <property type="match status" value="1"/>
</dbReference>
<sequence>MAATELTEHESSVSNGNTPNLTDFPERVRYGWFRSNDPDTTLTCEPLPNVNIYLYGSANCRVVGKRGNYEWSFTIFTTGKRDRRISFVWIFRYFVKKCDVVFYSDLSILTLSILGPEGGQELQNVALISDDHRANFFLKSVQDKDGTEIGVTNGQEWHSPCPGSSQENKRQYLVTVGFTAKKHSTYRQDIVFGFLSHPVYLQRICADYLHIKDYERIQKATFYQQSQIPPRWKGPYEFYSPFMPHANPRETKLSRIYPYPDRQNFILTQNTLSDNRLTPRNYRGRMHEMITLEEIARHEQLSRYNQLSWLRLMAHYVLFNSDASTIAKYTPPGELFAQIPLSREILDDTQSGRLLQRSCNSVLLKLWRKKTKCDVFEAHIEDKSSHSVYVRLSKECVTFWDLEAHSEVEVEIQFVLSRLNFCEWHLAVDSLEDMDLVFLMDEHHKTDNEIIRDFLQVDAGNLSILSSLLLDSPLNQEQKQAVTAITLSIKTSSPPVLLLGPFGTGKTFTIAHMLRMLVQNKNNRILLCTHSNSAADLYIKEFFHIWYNQDKHPRLKPVRIYYKLRALNTVHPTVQQYCLMDEHGRFRDPIAADFQDCGLIVTTLATSSCLMNLKLSPTHIVIDEAAQAMECEALIALTLANRETRLLLAGDQMQLAPEIYSVLANERGLGVSLLERMYAYYPPEHPCRIHLCQNYRAHADIIKYTSETFYDGMVKPANMQLLKHPVMKPLIFYAVNGAEEQATCSTGYHHATEAEEVANRVLELRRAWPTQQWGPYNEGSIGVLSYYPEQVQRLRIELRKRLLFDVSVERVLNVQGKQFTAVFISTVRTRISDRSSAEVKIKDYGFLTDPRLLNTALTRAKCFVAVVGDPVALLTIGCCKDLWKKYLDVADLYGMDRKELQTHLNQVSKIQISPLNPHAKEFFPRTPPLCFVQYIQVPIWYPLMYPPQQPM</sequence>
<dbReference type="STRING" id="300112.A0A4S2L368"/>
<dbReference type="CDD" id="cd18077">
    <property type="entry name" value="DEXXQc_HELZ"/>
    <property type="match status" value="1"/>
</dbReference>
<evidence type="ECO:0000313" key="4">
    <source>
        <dbReference type="EMBL" id="TGZ57342.1"/>
    </source>
</evidence>
<dbReference type="PANTHER" id="PTHR10887">
    <property type="entry name" value="DNA2/NAM7 HELICASE FAMILY"/>
    <property type="match status" value="1"/>
</dbReference>
<feature type="domain" description="DNA2/NAM7 helicase helicase" evidence="2">
    <location>
        <begin position="474"/>
        <end position="580"/>
    </location>
</feature>
<dbReference type="Pfam" id="PF13087">
    <property type="entry name" value="AAA_12"/>
    <property type="match status" value="1"/>
</dbReference>
<keyword evidence="4" id="KW-0347">Helicase</keyword>
<dbReference type="InterPro" id="IPR041679">
    <property type="entry name" value="DNA2/NAM7-like_C"/>
</dbReference>
<evidence type="ECO:0000259" key="3">
    <source>
        <dbReference type="Pfam" id="PF13087"/>
    </source>
</evidence>
<feature type="compositionally biased region" description="Basic and acidic residues" evidence="1">
    <location>
        <begin position="1"/>
        <end position="11"/>
    </location>
</feature>
<keyword evidence="4" id="KW-0378">Hydrolase</keyword>
<dbReference type="Gene3D" id="3.40.50.300">
    <property type="entry name" value="P-loop containing nucleotide triphosphate hydrolases"/>
    <property type="match status" value="2"/>
</dbReference>
<comment type="caution">
    <text evidence="4">The sequence shown here is derived from an EMBL/GenBank/DDBJ whole genome shotgun (WGS) entry which is preliminary data.</text>
</comment>
<reference evidence="4 5" key="1">
    <citation type="journal article" date="2019" name="Philos. Trans. R. Soc. Lond., B, Biol. Sci.">
        <title>Ant behaviour and brain gene expression of defending hosts depend on the ecological success of the intruding social parasite.</title>
        <authorList>
            <person name="Kaur R."/>
            <person name="Stoldt M."/>
            <person name="Jongepier E."/>
            <person name="Feldmeyer B."/>
            <person name="Menzel F."/>
            <person name="Bornberg-Bauer E."/>
            <person name="Foitzik S."/>
        </authorList>
    </citation>
    <scope>NUCLEOTIDE SEQUENCE [LARGE SCALE GENOMIC DNA]</scope>
    <source>
        <tissue evidence="4">Whole body</tissue>
    </source>
</reference>
<dbReference type="PANTHER" id="PTHR10887:SF365">
    <property type="entry name" value="HELICASE WITH ZINC FINGER DOMAIN-RELATED"/>
    <property type="match status" value="1"/>
</dbReference>
<keyword evidence="4" id="KW-0547">Nucleotide-binding</keyword>
<organism evidence="4 5">
    <name type="scientific">Temnothorax longispinosus</name>
    <dbReference type="NCBI Taxonomy" id="300112"/>
    <lineage>
        <taxon>Eukaryota</taxon>
        <taxon>Metazoa</taxon>
        <taxon>Ecdysozoa</taxon>
        <taxon>Arthropoda</taxon>
        <taxon>Hexapoda</taxon>
        <taxon>Insecta</taxon>
        <taxon>Pterygota</taxon>
        <taxon>Neoptera</taxon>
        <taxon>Endopterygota</taxon>
        <taxon>Hymenoptera</taxon>
        <taxon>Apocrita</taxon>
        <taxon>Aculeata</taxon>
        <taxon>Formicoidea</taxon>
        <taxon>Formicidae</taxon>
        <taxon>Myrmicinae</taxon>
        <taxon>Temnothorax</taxon>
    </lineage>
</organism>
<dbReference type="GO" id="GO:0035194">
    <property type="term" value="P:regulatory ncRNA-mediated post-transcriptional gene silencing"/>
    <property type="evidence" value="ECO:0007669"/>
    <property type="project" value="TreeGrafter"/>
</dbReference>
<proteinExistence type="predicted"/>
<evidence type="ECO:0000256" key="1">
    <source>
        <dbReference type="SAM" id="MobiDB-lite"/>
    </source>
</evidence>
<dbReference type="InterPro" id="IPR049569">
    <property type="entry name" value="HELZ_DEAD-box_1"/>
</dbReference>
<dbReference type="GO" id="GO:0043186">
    <property type="term" value="C:P granule"/>
    <property type="evidence" value="ECO:0007669"/>
    <property type="project" value="TreeGrafter"/>
</dbReference>
<dbReference type="InterPro" id="IPR045055">
    <property type="entry name" value="DNA2/NAM7-like"/>
</dbReference>
<dbReference type="Pfam" id="PF13086">
    <property type="entry name" value="AAA_11"/>
    <property type="match status" value="2"/>
</dbReference>
<dbReference type="GO" id="GO:0004386">
    <property type="term" value="F:helicase activity"/>
    <property type="evidence" value="ECO:0007669"/>
    <property type="project" value="UniProtKB-KW"/>
</dbReference>